<name>A0A6S6YKK8_9BURK</name>
<dbReference type="InterPro" id="IPR018060">
    <property type="entry name" value="HTH_AraC"/>
</dbReference>
<keyword evidence="2" id="KW-0238">DNA-binding</keyword>
<dbReference type="Gene3D" id="1.10.10.60">
    <property type="entry name" value="Homeodomain-like"/>
    <property type="match status" value="2"/>
</dbReference>
<organism evidence="5 6">
    <name type="scientific">Achromobacter pestifer</name>
    <dbReference type="NCBI Taxonomy" id="1353889"/>
    <lineage>
        <taxon>Bacteria</taxon>
        <taxon>Pseudomonadati</taxon>
        <taxon>Pseudomonadota</taxon>
        <taxon>Betaproteobacteria</taxon>
        <taxon>Burkholderiales</taxon>
        <taxon>Alcaligenaceae</taxon>
        <taxon>Achromobacter</taxon>
    </lineage>
</organism>
<dbReference type="PROSITE" id="PS00041">
    <property type="entry name" value="HTH_ARAC_FAMILY_1"/>
    <property type="match status" value="1"/>
</dbReference>
<dbReference type="RefSeq" id="WP_175173082.1">
    <property type="nucleotide sequence ID" value="NZ_CADIJX010000001.1"/>
</dbReference>
<evidence type="ECO:0000313" key="5">
    <source>
        <dbReference type="EMBL" id="CAB3628771.1"/>
    </source>
</evidence>
<gene>
    <name evidence="5" type="primary">rhaR_2</name>
    <name evidence="5" type="ORF">LMG3431_00766</name>
</gene>
<evidence type="ECO:0000313" key="6">
    <source>
        <dbReference type="Proteomes" id="UP000494108"/>
    </source>
</evidence>
<dbReference type="GO" id="GO:0043565">
    <property type="term" value="F:sequence-specific DNA binding"/>
    <property type="evidence" value="ECO:0007669"/>
    <property type="project" value="InterPro"/>
</dbReference>
<dbReference type="InterPro" id="IPR018062">
    <property type="entry name" value="HTH_AraC-typ_CS"/>
</dbReference>
<dbReference type="SUPFAM" id="SSF46689">
    <property type="entry name" value="Homeodomain-like"/>
    <property type="match status" value="2"/>
</dbReference>
<reference evidence="5 6" key="1">
    <citation type="submission" date="2020-04" db="EMBL/GenBank/DDBJ databases">
        <authorList>
            <person name="De Canck E."/>
        </authorList>
    </citation>
    <scope>NUCLEOTIDE SEQUENCE [LARGE SCALE GENOMIC DNA]</scope>
    <source>
        <strain evidence="5 6">LMG 3431</strain>
    </source>
</reference>
<dbReference type="PANTHER" id="PTHR46796:SF14">
    <property type="entry name" value="TRANSCRIPTIONAL REGULATORY PROTEIN"/>
    <property type="match status" value="1"/>
</dbReference>
<dbReference type="PANTHER" id="PTHR46796">
    <property type="entry name" value="HTH-TYPE TRANSCRIPTIONAL ACTIVATOR RHAS-RELATED"/>
    <property type="match status" value="1"/>
</dbReference>
<dbReference type="InterPro" id="IPR050204">
    <property type="entry name" value="AraC_XylS_family_regulators"/>
</dbReference>
<feature type="domain" description="HTH araC/xylS-type" evidence="4">
    <location>
        <begin position="179"/>
        <end position="276"/>
    </location>
</feature>
<dbReference type="EMBL" id="CADIJX010000001">
    <property type="protein sequence ID" value="CAB3628771.1"/>
    <property type="molecule type" value="Genomic_DNA"/>
</dbReference>
<keyword evidence="3" id="KW-0804">Transcription</keyword>
<evidence type="ECO:0000256" key="2">
    <source>
        <dbReference type="ARBA" id="ARBA00023125"/>
    </source>
</evidence>
<proteinExistence type="predicted"/>
<dbReference type="GO" id="GO:0003700">
    <property type="term" value="F:DNA-binding transcription factor activity"/>
    <property type="evidence" value="ECO:0007669"/>
    <property type="project" value="InterPro"/>
</dbReference>
<dbReference type="Proteomes" id="UP000494108">
    <property type="component" value="Unassembled WGS sequence"/>
</dbReference>
<protein>
    <submittedName>
        <fullName evidence="5">HTH-type transcriptional activator RhaR</fullName>
    </submittedName>
</protein>
<dbReference type="AlphaFoldDB" id="A0A6S6YKK8"/>
<dbReference type="InterPro" id="IPR009057">
    <property type="entry name" value="Homeodomain-like_sf"/>
</dbReference>
<evidence type="ECO:0000259" key="4">
    <source>
        <dbReference type="PROSITE" id="PS01124"/>
    </source>
</evidence>
<dbReference type="SMART" id="SM00342">
    <property type="entry name" value="HTH_ARAC"/>
    <property type="match status" value="1"/>
</dbReference>
<keyword evidence="1" id="KW-0805">Transcription regulation</keyword>
<accession>A0A6S6YKK8</accession>
<keyword evidence="6" id="KW-1185">Reference proteome</keyword>
<dbReference type="Pfam" id="PF12833">
    <property type="entry name" value="HTH_18"/>
    <property type="match status" value="1"/>
</dbReference>
<sequence length="276" mass="30563">MPQRLQIQASDITVTRMRSQRDDLPPGPPIPAQDAFSVIVQLQDFRSHTLWRGNRVAYQGGHAQGALAITHLGDEWRCDHRSPFDNIRFHLPRGVLDAFSTETSRARVSGFDCRNGTQDPVIYNLACALVPALTQPQQASRLFVDQISLALQTHVMHRYGRVSEPAIDAGSHLSPWQLRRATELLAANIGGDLSIADIATECGLSRSYFIKAFKGSTGKTPHRWLTAHRIERACALLTQSHLPIAAVALACGFADQSHLTRVFTQVLGTTPGMWRR</sequence>
<evidence type="ECO:0000256" key="1">
    <source>
        <dbReference type="ARBA" id="ARBA00023015"/>
    </source>
</evidence>
<dbReference type="PROSITE" id="PS01124">
    <property type="entry name" value="HTH_ARAC_FAMILY_2"/>
    <property type="match status" value="1"/>
</dbReference>
<evidence type="ECO:0000256" key="3">
    <source>
        <dbReference type="ARBA" id="ARBA00023163"/>
    </source>
</evidence>